<comment type="caution">
    <text evidence="3">The sequence shown here is derived from an EMBL/GenBank/DDBJ whole genome shotgun (WGS) entry which is preliminary data.</text>
</comment>
<accession>A0A843VRF7</accession>
<dbReference type="EMBL" id="NMUH01002067">
    <property type="protein sequence ID" value="MQL97556.1"/>
    <property type="molecule type" value="Genomic_DNA"/>
</dbReference>
<dbReference type="PANTHER" id="PTHR23180">
    <property type="entry name" value="CENTAURIN/ARF"/>
    <property type="match status" value="1"/>
</dbReference>
<dbReference type="PANTHER" id="PTHR23180:SF244">
    <property type="entry name" value="ADP-RIBOSYLATION FACTOR GTPASE-ACTIVATING PROTEIN AGD2"/>
    <property type="match status" value="1"/>
</dbReference>
<evidence type="ECO:0000313" key="3">
    <source>
        <dbReference type="EMBL" id="MQL97556.1"/>
    </source>
</evidence>
<dbReference type="Proteomes" id="UP000652761">
    <property type="component" value="Unassembled WGS sequence"/>
</dbReference>
<dbReference type="AlphaFoldDB" id="A0A843VRF7"/>
<sequence>MAAFAKLEDSPMFRKQVSSLEKGTDELKERCQKLHKGCPVPALKLQQTDKLCFLAPELEIQDDSLAVGDVAGVRIYAEAPPVNSWDTVEAEAPRSPSYCGGGVGAATLCLAPTKDASWAFYDYDVRQEASSVDTAGSLDVENRAMVLWAGHGSEVFSQQGFEQVVPLAELDCAAEQWSDDLIKQWHLSVSGEPVRTSLGEGCDGDTAFADSLEAFGAGLDDPMSVSIGGPVMSKFTVAFRELSSYKELLRSQVSR</sequence>
<reference evidence="3" key="1">
    <citation type="submission" date="2017-07" db="EMBL/GenBank/DDBJ databases">
        <title>Taro Niue Genome Assembly and Annotation.</title>
        <authorList>
            <person name="Atibalentja N."/>
            <person name="Keating K."/>
            <person name="Fields C.J."/>
        </authorList>
    </citation>
    <scope>NUCLEOTIDE SEQUENCE</scope>
    <source>
        <strain evidence="3">Niue_2</strain>
        <tissue evidence="3">Leaf</tissue>
    </source>
</reference>
<dbReference type="InterPro" id="IPR027267">
    <property type="entry name" value="AH/BAR_dom_sf"/>
</dbReference>
<protein>
    <submittedName>
        <fullName evidence="3">Uncharacterized protein</fullName>
    </submittedName>
</protein>
<gene>
    <name evidence="3" type="ORF">Taro_030258</name>
</gene>
<dbReference type="OrthoDB" id="1732307at2759"/>
<dbReference type="Gene3D" id="1.20.1270.60">
    <property type="entry name" value="Arfaptin homology (AH) domain/BAR domain"/>
    <property type="match status" value="2"/>
</dbReference>
<evidence type="ECO:0000256" key="2">
    <source>
        <dbReference type="ARBA" id="ARBA00022833"/>
    </source>
</evidence>
<evidence type="ECO:0000313" key="4">
    <source>
        <dbReference type="Proteomes" id="UP000652761"/>
    </source>
</evidence>
<evidence type="ECO:0000256" key="1">
    <source>
        <dbReference type="ARBA" id="ARBA00022723"/>
    </source>
</evidence>
<keyword evidence="1" id="KW-0479">Metal-binding</keyword>
<keyword evidence="4" id="KW-1185">Reference proteome</keyword>
<dbReference type="InterPro" id="IPR045258">
    <property type="entry name" value="ACAP1/2/3-like"/>
</dbReference>
<name>A0A843VRF7_COLES</name>
<dbReference type="GO" id="GO:0046872">
    <property type="term" value="F:metal ion binding"/>
    <property type="evidence" value="ECO:0007669"/>
    <property type="project" value="UniProtKB-KW"/>
</dbReference>
<keyword evidence="2" id="KW-0862">Zinc</keyword>
<dbReference type="SUPFAM" id="SSF103657">
    <property type="entry name" value="BAR/IMD domain-like"/>
    <property type="match status" value="1"/>
</dbReference>
<dbReference type="GO" id="GO:0005096">
    <property type="term" value="F:GTPase activator activity"/>
    <property type="evidence" value="ECO:0007669"/>
    <property type="project" value="InterPro"/>
</dbReference>
<organism evidence="3 4">
    <name type="scientific">Colocasia esculenta</name>
    <name type="common">Wild taro</name>
    <name type="synonym">Arum esculentum</name>
    <dbReference type="NCBI Taxonomy" id="4460"/>
    <lineage>
        <taxon>Eukaryota</taxon>
        <taxon>Viridiplantae</taxon>
        <taxon>Streptophyta</taxon>
        <taxon>Embryophyta</taxon>
        <taxon>Tracheophyta</taxon>
        <taxon>Spermatophyta</taxon>
        <taxon>Magnoliopsida</taxon>
        <taxon>Liliopsida</taxon>
        <taxon>Araceae</taxon>
        <taxon>Aroideae</taxon>
        <taxon>Colocasieae</taxon>
        <taxon>Colocasia</taxon>
    </lineage>
</organism>
<proteinExistence type="predicted"/>